<protein>
    <submittedName>
        <fullName evidence="2">Zinc finger MYM-type protein 5</fullName>
    </submittedName>
</protein>
<proteinExistence type="predicted"/>
<feature type="compositionally biased region" description="Basic residues" evidence="1">
    <location>
        <begin position="12"/>
        <end position="21"/>
    </location>
</feature>
<name>A0A4C1XEU0_EUMVA</name>
<sequence>MKRVKESGPEFRKKKAKKKADAKKSQGALLKYFSSSSGSKATLTSSVASCSSGSDSSAQEEDVPAVAVGSSSGPTTEQGQDEVDSPEVPQASSHKPAEKVNVAKEDIIEIVPSAPAEVKDVNLDDVGCWPSPMTDEVSTLLVRRGSDSVQHIDSKYADVVRSGTSTKGGTRKLTKEWFYKPLSNGEKILRTWMVYSPLKQSLYCFSCKLFGNSGSNFASEEGFNKWWQLNPKIGDHENSLGHEQSFLKWKELEVRLNCKATIDQKQQKVFESEEKKWRDVQVAEYYPVLRQTESGLQRTSRRHLRR</sequence>
<feature type="compositionally biased region" description="Polar residues" evidence="1">
    <location>
        <begin position="69"/>
        <end position="78"/>
    </location>
</feature>
<reference evidence="2 3" key="1">
    <citation type="journal article" date="2019" name="Commun. Biol.">
        <title>The bagworm genome reveals a unique fibroin gene that provides high tensile strength.</title>
        <authorList>
            <person name="Kono N."/>
            <person name="Nakamura H."/>
            <person name="Ohtoshi R."/>
            <person name="Tomita M."/>
            <person name="Numata K."/>
            <person name="Arakawa K."/>
        </authorList>
    </citation>
    <scope>NUCLEOTIDE SEQUENCE [LARGE SCALE GENOMIC DNA]</scope>
</reference>
<dbReference type="Proteomes" id="UP000299102">
    <property type="component" value="Unassembled WGS sequence"/>
</dbReference>
<dbReference type="EMBL" id="BGZK01000841">
    <property type="protein sequence ID" value="GBP62406.1"/>
    <property type="molecule type" value="Genomic_DNA"/>
</dbReference>
<evidence type="ECO:0000313" key="2">
    <source>
        <dbReference type="EMBL" id="GBP62406.1"/>
    </source>
</evidence>
<organism evidence="2 3">
    <name type="scientific">Eumeta variegata</name>
    <name type="common">Bagworm moth</name>
    <name type="synonym">Eumeta japonica</name>
    <dbReference type="NCBI Taxonomy" id="151549"/>
    <lineage>
        <taxon>Eukaryota</taxon>
        <taxon>Metazoa</taxon>
        <taxon>Ecdysozoa</taxon>
        <taxon>Arthropoda</taxon>
        <taxon>Hexapoda</taxon>
        <taxon>Insecta</taxon>
        <taxon>Pterygota</taxon>
        <taxon>Neoptera</taxon>
        <taxon>Endopterygota</taxon>
        <taxon>Lepidoptera</taxon>
        <taxon>Glossata</taxon>
        <taxon>Ditrysia</taxon>
        <taxon>Tineoidea</taxon>
        <taxon>Psychidae</taxon>
        <taxon>Oiketicinae</taxon>
        <taxon>Eumeta</taxon>
    </lineage>
</organism>
<feature type="compositionally biased region" description="Low complexity" evidence="1">
    <location>
        <begin position="34"/>
        <end position="57"/>
    </location>
</feature>
<comment type="caution">
    <text evidence="2">The sequence shown here is derived from an EMBL/GenBank/DDBJ whole genome shotgun (WGS) entry which is preliminary data.</text>
</comment>
<evidence type="ECO:0000256" key="1">
    <source>
        <dbReference type="SAM" id="MobiDB-lite"/>
    </source>
</evidence>
<keyword evidence="3" id="KW-1185">Reference proteome</keyword>
<dbReference type="STRING" id="151549.A0A4C1XEU0"/>
<dbReference type="AlphaFoldDB" id="A0A4C1XEU0"/>
<feature type="region of interest" description="Disordered" evidence="1">
    <location>
        <begin position="1"/>
        <end position="99"/>
    </location>
</feature>
<dbReference type="OrthoDB" id="7403148at2759"/>
<evidence type="ECO:0000313" key="3">
    <source>
        <dbReference type="Proteomes" id="UP000299102"/>
    </source>
</evidence>
<feature type="compositionally biased region" description="Basic and acidic residues" evidence="1">
    <location>
        <begin position="1"/>
        <end position="11"/>
    </location>
</feature>
<accession>A0A4C1XEU0</accession>
<gene>
    <name evidence="2" type="primary">ZMYM5</name>
    <name evidence="2" type="ORF">EVAR_3108_1</name>
</gene>